<accession>A0A3E1NU01</accession>
<feature type="region of interest" description="Disordered" evidence="1">
    <location>
        <begin position="1"/>
        <end position="67"/>
    </location>
</feature>
<dbReference type="RefSeq" id="WP_116856919.1">
    <property type="nucleotide sequence ID" value="NZ_QTJV01000014.1"/>
</dbReference>
<comment type="caution">
    <text evidence="2">The sequence shown here is derived from an EMBL/GenBank/DDBJ whole genome shotgun (WGS) entry which is preliminary data.</text>
</comment>
<gene>
    <name evidence="2" type="ORF">DXN04_29005</name>
</gene>
<name>A0A3E1NU01_9BACT</name>
<evidence type="ECO:0000313" key="2">
    <source>
        <dbReference type="EMBL" id="RFM31421.1"/>
    </source>
</evidence>
<evidence type="ECO:0000256" key="1">
    <source>
        <dbReference type="SAM" id="MobiDB-lite"/>
    </source>
</evidence>
<dbReference type="AlphaFoldDB" id="A0A3E1NU01"/>
<organism evidence="2 3">
    <name type="scientific">Chitinophaga silvisoli</name>
    <dbReference type="NCBI Taxonomy" id="2291814"/>
    <lineage>
        <taxon>Bacteria</taxon>
        <taxon>Pseudomonadati</taxon>
        <taxon>Bacteroidota</taxon>
        <taxon>Chitinophagia</taxon>
        <taxon>Chitinophagales</taxon>
        <taxon>Chitinophagaceae</taxon>
        <taxon>Chitinophaga</taxon>
    </lineage>
</organism>
<dbReference type="OrthoDB" id="678433at2"/>
<keyword evidence="3" id="KW-1185">Reference proteome</keyword>
<protein>
    <submittedName>
        <fullName evidence="2">Uncharacterized protein</fullName>
    </submittedName>
</protein>
<proteinExistence type="predicted"/>
<feature type="compositionally biased region" description="Acidic residues" evidence="1">
    <location>
        <begin position="52"/>
        <end position="67"/>
    </location>
</feature>
<reference evidence="2 3" key="1">
    <citation type="submission" date="2018-08" db="EMBL/GenBank/DDBJ databases">
        <title>Chitinophaga sp. K20C18050901, a novel bacterium isolated from forest soil.</title>
        <authorList>
            <person name="Wang C."/>
        </authorList>
    </citation>
    <scope>NUCLEOTIDE SEQUENCE [LARGE SCALE GENOMIC DNA]</scope>
    <source>
        <strain evidence="2 3">K20C18050901</strain>
    </source>
</reference>
<dbReference type="EMBL" id="QTJV01000014">
    <property type="protein sequence ID" value="RFM31421.1"/>
    <property type="molecule type" value="Genomic_DNA"/>
</dbReference>
<feature type="compositionally biased region" description="Basic and acidic residues" evidence="1">
    <location>
        <begin position="1"/>
        <end position="31"/>
    </location>
</feature>
<evidence type="ECO:0000313" key="3">
    <source>
        <dbReference type="Proteomes" id="UP000261174"/>
    </source>
</evidence>
<sequence>MIQQDPKNKQDEPLVKPDPETTGAHPEEHMDGPISTLVRKVGEGMASNNDVPDNDNDEDEDEKDDKK</sequence>
<dbReference type="Proteomes" id="UP000261174">
    <property type="component" value="Unassembled WGS sequence"/>
</dbReference>